<gene>
    <name evidence="6" type="ORF">MSG88_14370</name>
</gene>
<feature type="transmembrane region" description="Helical" evidence="4">
    <location>
        <begin position="76"/>
        <end position="96"/>
    </location>
</feature>
<feature type="domain" description="GGDEF" evidence="5">
    <location>
        <begin position="257"/>
        <end position="390"/>
    </location>
</feature>
<keyword evidence="6" id="KW-0548">Nucleotidyltransferase</keyword>
<evidence type="ECO:0000259" key="5">
    <source>
        <dbReference type="PROSITE" id="PS50887"/>
    </source>
</evidence>
<dbReference type="SUPFAM" id="SSF55073">
    <property type="entry name" value="Nucleotide cyclase"/>
    <property type="match status" value="1"/>
</dbReference>
<dbReference type="RefSeq" id="WP_317306677.1">
    <property type="nucleotide sequence ID" value="NZ_JAWJYY010000001.1"/>
</dbReference>
<keyword evidence="4" id="KW-1133">Transmembrane helix</keyword>
<keyword evidence="6" id="KW-0808">Transferase</keyword>
<dbReference type="GO" id="GO:0052621">
    <property type="term" value="F:diguanylate cyclase activity"/>
    <property type="evidence" value="ECO:0007669"/>
    <property type="project" value="UniProtKB-EC"/>
</dbReference>
<dbReference type="Gene3D" id="3.30.70.270">
    <property type="match status" value="1"/>
</dbReference>
<dbReference type="PANTHER" id="PTHR45138:SF9">
    <property type="entry name" value="DIGUANYLATE CYCLASE DGCM-RELATED"/>
    <property type="match status" value="1"/>
</dbReference>
<sequence length="396" mass="45490">MKSRIAHSAVPTFKYKVTRYLLEKEVVMNWSTLNKCILMLFLGSLIHVIWAIWKSVVLLTPELWRWVNLALLKQQLVINLFGLFVFIGMIGICHYFRKQDWTQRYMPYIAVATFVVSLCRDGYLVGVLSPATMVTYVSLLTVGLVLFERRIVYSALIPATLYLVSCGYLSFFGQLTYAPLFLLTDFPYKNGFWVLSMLFFIVPILLTCLVLFEILLSQWRYREALIAHLSQVDPLTNTFNRRSINQCLEQLNRKQAPSYAVILVDLDHFKQINDEHGHHKGDEALVQVCHVLAGHIREQDVLGRFGGEEFILVLKQATAHQAKQVAERCRQAITQIELYDEHNQPIHFTASFGIALSHHNTPYEKLLSQADQALYQAKAYGRNQVVLYQSLEPAAS</sequence>
<dbReference type="InterPro" id="IPR000160">
    <property type="entry name" value="GGDEF_dom"/>
</dbReference>
<protein>
    <recommendedName>
        <fullName evidence="2">diguanylate cyclase</fullName>
        <ecNumber evidence="2">2.7.7.65</ecNumber>
    </recommendedName>
</protein>
<feature type="transmembrane region" description="Helical" evidence="4">
    <location>
        <begin position="159"/>
        <end position="180"/>
    </location>
</feature>
<dbReference type="AlphaFoldDB" id="A0AAW8Z2M5"/>
<proteinExistence type="predicted"/>
<name>A0AAW8Z2M5_9GAMM</name>
<dbReference type="InterPro" id="IPR029787">
    <property type="entry name" value="Nucleotide_cyclase"/>
</dbReference>
<dbReference type="Proteomes" id="UP001284654">
    <property type="component" value="Unassembled WGS sequence"/>
</dbReference>
<accession>A0AAW8Z2M5</accession>
<evidence type="ECO:0000313" key="7">
    <source>
        <dbReference type="Proteomes" id="UP001284654"/>
    </source>
</evidence>
<evidence type="ECO:0000313" key="6">
    <source>
        <dbReference type="EMBL" id="MDV4316906.1"/>
    </source>
</evidence>
<feature type="transmembrane region" description="Helical" evidence="4">
    <location>
        <begin position="37"/>
        <end position="56"/>
    </location>
</feature>
<evidence type="ECO:0000256" key="3">
    <source>
        <dbReference type="ARBA" id="ARBA00034247"/>
    </source>
</evidence>
<evidence type="ECO:0000256" key="1">
    <source>
        <dbReference type="ARBA" id="ARBA00001946"/>
    </source>
</evidence>
<dbReference type="FunFam" id="3.30.70.270:FF:000001">
    <property type="entry name" value="Diguanylate cyclase domain protein"/>
    <property type="match status" value="1"/>
</dbReference>
<dbReference type="GO" id="GO:0043709">
    <property type="term" value="P:cell adhesion involved in single-species biofilm formation"/>
    <property type="evidence" value="ECO:0007669"/>
    <property type="project" value="TreeGrafter"/>
</dbReference>
<dbReference type="GO" id="GO:1902201">
    <property type="term" value="P:negative regulation of bacterial-type flagellum-dependent cell motility"/>
    <property type="evidence" value="ECO:0007669"/>
    <property type="project" value="TreeGrafter"/>
</dbReference>
<comment type="caution">
    <text evidence="6">The sequence shown here is derived from an EMBL/GenBank/DDBJ whole genome shotgun (WGS) entry which is preliminary data.</text>
</comment>
<dbReference type="CDD" id="cd01949">
    <property type="entry name" value="GGDEF"/>
    <property type="match status" value="1"/>
</dbReference>
<dbReference type="PANTHER" id="PTHR45138">
    <property type="entry name" value="REGULATORY COMPONENTS OF SENSORY TRANSDUCTION SYSTEM"/>
    <property type="match status" value="1"/>
</dbReference>
<dbReference type="SMART" id="SM00267">
    <property type="entry name" value="GGDEF"/>
    <property type="match status" value="1"/>
</dbReference>
<dbReference type="EC" id="2.7.7.65" evidence="2"/>
<dbReference type="InterPro" id="IPR043128">
    <property type="entry name" value="Rev_trsase/Diguanyl_cyclase"/>
</dbReference>
<dbReference type="Pfam" id="PF00990">
    <property type="entry name" value="GGDEF"/>
    <property type="match status" value="1"/>
</dbReference>
<keyword evidence="4" id="KW-0812">Transmembrane</keyword>
<feature type="transmembrane region" description="Helical" evidence="4">
    <location>
        <begin position="192"/>
        <end position="216"/>
    </location>
</feature>
<evidence type="ECO:0000256" key="2">
    <source>
        <dbReference type="ARBA" id="ARBA00012528"/>
    </source>
</evidence>
<dbReference type="EMBL" id="JAWJYY010000001">
    <property type="protein sequence ID" value="MDV4316906.1"/>
    <property type="molecule type" value="Genomic_DNA"/>
</dbReference>
<dbReference type="InterPro" id="IPR050469">
    <property type="entry name" value="Diguanylate_Cyclase"/>
</dbReference>
<comment type="catalytic activity">
    <reaction evidence="3">
        <text>2 GTP = 3',3'-c-di-GMP + 2 diphosphate</text>
        <dbReference type="Rhea" id="RHEA:24898"/>
        <dbReference type="ChEBI" id="CHEBI:33019"/>
        <dbReference type="ChEBI" id="CHEBI:37565"/>
        <dbReference type="ChEBI" id="CHEBI:58805"/>
        <dbReference type="EC" id="2.7.7.65"/>
    </reaction>
</comment>
<reference evidence="6" key="1">
    <citation type="submission" date="2023-10" db="EMBL/GenBank/DDBJ databases">
        <authorList>
            <person name="Sykes E.M.E."/>
            <person name="Khan I.U.H."/>
            <person name="Kumar A."/>
        </authorList>
    </citation>
    <scope>NUCLEOTIDE SEQUENCE</scope>
    <source>
        <strain evidence="6">IK5</strain>
    </source>
</reference>
<keyword evidence="4" id="KW-0472">Membrane</keyword>
<dbReference type="GO" id="GO:0005886">
    <property type="term" value="C:plasma membrane"/>
    <property type="evidence" value="ECO:0007669"/>
    <property type="project" value="TreeGrafter"/>
</dbReference>
<organism evidence="6 7">
    <name type="scientific">Acinetobacter indicus</name>
    <dbReference type="NCBI Taxonomy" id="756892"/>
    <lineage>
        <taxon>Bacteria</taxon>
        <taxon>Pseudomonadati</taxon>
        <taxon>Pseudomonadota</taxon>
        <taxon>Gammaproteobacteria</taxon>
        <taxon>Moraxellales</taxon>
        <taxon>Moraxellaceae</taxon>
        <taxon>Acinetobacter</taxon>
    </lineage>
</organism>
<feature type="transmembrane region" description="Helical" evidence="4">
    <location>
        <begin position="131"/>
        <end position="147"/>
    </location>
</feature>
<dbReference type="PROSITE" id="PS50887">
    <property type="entry name" value="GGDEF"/>
    <property type="match status" value="1"/>
</dbReference>
<dbReference type="NCBIfam" id="TIGR00254">
    <property type="entry name" value="GGDEF"/>
    <property type="match status" value="1"/>
</dbReference>
<evidence type="ECO:0000256" key="4">
    <source>
        <dbReference type="SAM" id="Phobius"/>
    </source>
</evidence>
<comment type="cofactor">
    <cofactor evidence="1">
        <name>Mg(2+)</name>
        <dbReference type="ChEBI" id="CHEBI:18420"/>
    </cofactor>
</comment>